<dbReference type="EMBL" id="FQUC01000020">
    <property type="protein sequence ID" value="SHG29902.1"/>
    <property type="molecule type" value="Genomic_DNA"/>
</dbReference>
<reference evidence="2" key="1">
    <citation type="submission" date="2016-11" db="EMBL/GenBank/DDBJ databases">
        <authorList>
            <person name="Varghese N."/>
            <person name="Submissions S."/>
        </authorList>
    </citation>
    <scope>NUCLEOTIDE SEQUENCE [LARGE SCALE GENOMIC DNA]</scope>
    <source>
        <strain evidence="2">DSM 27370</strain>
    </source>
</reference>
<dbReference type="NCBIfam" id="NF033711">
    <property type="entry name" value="T9SS_PorQ"/>
    <property type="match status" value="1"/>
</dbReference>
<evidence type="ECO:0008006" key="3">
    <source>
        <dbReference type="Google" id="ProtNLM"/>
    </source>
</evidence>
<accession>A0A1M5INK8</accession>
<dbReference type="NCBIfam" id="NF033709">
    <property type="entry name" value="PorV_fam"/>
    <property type="match status" value="1"/>
</dbReference>
<protein>
    <recommendedName>
        <fullName evidence="3">Type IX secretion system protein PorQ</fullName>
    </recommendedName>
</protein>
<evidence type="ECO:0000313" key="2">
    <source>
        <dbReference type="Proteomes" id="UP000184480"/>
    </source>
</evidence>
<keyword evidence="2" id="KW-1185">Reference proteome</keyword>
<dbReference type="OrthoDB" id="9809953at2"/>
<gene>
    <name evidence="1" type="ORF">SAMN05444362_12052</name>
</gene>
<sequence length="334" mass="36902">MTKVKRYITVFIYIISVLSIKAQEGEKAYRFLDLPTSTRANALGGTNVSVIENDISLVFQNPAALGKEMNMNANVSFMSYIADIKVGSAIFGKSIRDMNAFAIGVSYLDYGDFKETTENNEELGGFSAKDIVVNGMYSHMLSNRLRGGVTAKFISSSYADYTSTAIGFDVGLSYYNEDREFSAGLVLKNIGSQLSSYNDKRIGLPWDVNVGLSKKLRNIPVRFSLTGVYLTQWDFSRIDEANGIDSSDDGFVKTLFKHTIIGVDIIPSQNFWIAVGFNPKVHYDLKLQEGNKFGGFNAGAGIKIQKFSVGFSFAKYHPSATSYHFTLGVDISKF</sequence>
<evidence type="ECO:0000313" key="1">
    <source>
        <dbReference type="EMBL" id="SHG29902.1"/>
    </source>
</evidence>
<dbReference type="STRING" id="1346286.SAMN05444362_12052"/>
<dbReference type="AlphaFoldDB" id="A0A1M5INK8"/>
<name>A0A1M5INK8_9BACT</name>
<dbReference type="RefSeq" id="WP_062185039.1">
    <property type="nucleotide sequence ID" value="NZ_BBXL01000035.1"/>
</dbReference>
<dbReference type="Proteomes" id="UP000184480">
    <property type="component" value="Unassembled WGS sequence"/>
</dbReference>
<proteinExistence type="predicted"/>
<organism evidence="1 2">
    <name type="scientific">Dysgonomonas macrotermitis</name>
    <dbReference type="NCBI Taxonomy" id="1346286"/>
    <lineage>
        <taxon>Bacteria</taxon>
        <taxon>Pseudomonadati</taxon>
        <taxon>Bacteroidota</taxon>
        <taxon>Bacteroidia</taxon>
        <taxon>Bacteroidales</taxon>
        <taxon>Dysgonomonadaceae</taxon>
        <taxon>Dysgonomonas</taxon>
    </lineage>
</organism>